<dbReference type="GO" id="GO:0000032">
    <property type="term" value="P:cell wall mannoprotein biosynthetic process"/>
    <property type="evidence" value="ECO:0007669"/>
    <property type="project" value="EnsemblFungi"/>
</dbReference>
<protein>
    <submittedName>
        <fullName evidence="5">Glycosyltransferase family 34 protein</fullName>
    </submittedName>
</protein>
<dbReference type="PANTHER" id="PTHR31306:SF5">
    <property type="entry name" value="ALPHA-1,6-MANNOSYLTRANSFERASE MNN10-RELATED"/>
    <property type="match status" value="1"/>
</dbReference>
<evidence type="ECO:0000256" key="1">
    <source>
        <dbReference type="ARBA" id="ARBA00005664"/>
    </source>
</evidence>
<comment type="similarity">
    <text evidence="1">Belongs to the glycosyltransferase 34 family.</text>
</comment>
<dbReference type="GO" id="GO:0006487">
    <property type="term" value="P:protein N-linked glycosylation"/>
    <property type="evidence" value="ECO:0007669"/>
    <property type="project" value="EnsemblFungi"/>
</dbReference>
<dbReference type="Proteomes" id="UP000094336">
    <property type="component" value="Unassembled WGS sequence"/>
</dbReference>
<dbReference type="InterPro" id="IPR008630">
    <property type="entry name" value="Glyco_trans_34"/>
</dbReference>
<accession>A0A1E3QNX6</accession>
<dbReference type="GeneID" id="30150003"/>
<evidence type="ECO:0000313" key="5">
    <source>
        <dbReference type="EMBL" id="ODQ79350.1"/>
    </source>
</evidence>
<evidence type="ECO:0000256" key="3">
    <source>
        <dbReference type="ARBA" id="ARBA00022679"/>
    </source>
</evidence>
<keyword evidence="3 5" id="KW-0808">Transferase</keyword>
<keyword evidence="2" id="KW-0328">Glycosyltransferase</keyword>
<feature type="region of interest" description="Disordered" evidence="4">
    <location>
        <begin position="1"/>
        <end position="20"/>
    </location>
</feature>
<keyword evidence="6" id="KW-1185">Reference proteome</keyword>
<evidence type="ECO:0000256" key="4">
    <source>
        <dbReference type="SAM" id="MobiDB-lite"/>
    </source>
</evidence>
<evidence type="ECO:0000313" key="6">
    <source>
        <dbReference type="Proteomes" id="UP000094336"/>
    </source>
</evidence>
<reference evidence="6" key="1">
    <citation type="submission" date="2016-05" db="EMBL/GenBank/DDBJ databases">
        <title>Comparative genomics of biotechnologically important yeasts.</title>
        <authorList>
            <consortium name="DOE Joint Genome Institute"/>
            <person name="Riley R."/>
            <person name="Haridas S."/>
            <person name="Wolfe K.H."/>
            <person name="Lopes M.R."/>
            <person name="Hittinger C.T."/>
            <person name="Goker M."/>
            <person name="Salamov A."/>
            <person name="Wisecaver J."/>
            <person name="Long T.M."/>
            <person name="Aerts A.L."/>
            <person name="Barry K."/>
            <person name="Choi C."/>
            <person name="Clum A."/>
            <person name="Coughlan A.Y."/>
            <person name="Deshpande S."/>
            <person name="Douglass A.P."/>
            <person name="Hanson S.J."/>
            <person name="Klenk H.-P."/>
            <person name="Labutti K."/>
            <person name="Lapidus A."/>
            <person name="Lindquist E."/>
            <person name="Lipzen A."/>
            <person name="Meier-Kolthoff J.P."/>
            <person name="Ohm R.A."/>
            <person name="Otillar R.P."/>
            <person name="Pangilinan J."/>
            <person name="Peng Y."/>
            <person name="Rokas A."/>
            <person name="Rosa C.A."/>
            <person name="Scheuner C."/>
            <person name="Sibirny A.A."/>
            <person name="Slot J.C."/>
            <person name="Stielow J.B."/>
            <person name="Sun H."/>
            <person name="Kurtzman C.P."/>
            <person name="Blackwell M."/>
            <person name="Grigoriev I.V."/>
            <person name="Jeffries T.W."/>
        </authorList>
    </citation>
    <scope>NUCLEOTIDE SEQUENCE [LARGE SCALE GENOMIC DNA]</scope>
    <source>
        <strain evidence="6">NRRL Y-12698</strain>
    </source>
</reference>
<dbReference type="AlphaFoldDB" id="A0A1E3QNX6"/>
<dbReference type="GO" id="GO:0007114">
    <property type="term" value="P:cell budding"/>
    <property type="evidence" value="ECO:0007669"/>
    <property type="project" value="EnsemblFungi"/>
</dbReference>
<sequence length="315" mass="37499">MVGYTKAYKRGGAPPTPKEPGIYKNAVKAPHRYFWNKSPSKIVIVVGANREGGVEKWKEPREWKTENTAIQDKRRYALRHGYDVVVKDLTFQKKHSHEHREAWAKFDILREAIRDHPEAEWFWYVDMNSYIMMPEISLEELIWSHSESISRDKTEYFHGKPSKTDSRMPYVDYDEPVELIVSQDCLGFNLESFFIRRSEWTDMLLDVMFDPIFYKALHVKWVREEASALEYFYDEQAWVRSRVGFMPFRHFNSLARGCADSDKPYLFTYNETDGDFMVNMHNCRNRGDRNCHDEMEYYAQLAEELHSSWFTNLFG</sequence>
<proteinExistence type="inferred from homology"/>
<dbReference type="InterPro" id="IPR029044">
    <property type="entry name" value="Nucleotide-diphossugar_trans"/>
</dbReference>
<dbReference type="Pfam" id="PF05637">
    <property type="entry name" value="Glyco_transf_34"/>
    <property type="match status" value="1"/>
</dbReference>
<dbReference type="STRING" id="984486.A0A1E3QNX6"/>
<dbReference type="EMBL" id="KV454432">
    <property type="protein sequence ID" value="ODQ79350.1"/>
    <property type="molecule type" value="Genomic_DNA"/>
</dbReference>
<dbReference type="PANTHER" id="PTHR31306">
    <property type="entry name" value="ALPHA-1,6-MANNOSYLTRANSFERASE MNN11-RELATED"/>
    <property type="match status" value="1"/>
</dbReference>
<dbReference type="GO" id="GO:0000917">
    <property type="term" value="P:division septum assembly"/>
    <property type="evidence" value="ECO:0007669"/>
    <property type="project" value="EnsemblFungi"/>
</dbReference>
<evidence type="ECO:0000256" key="2">
    <source>
        <dbReference type="ARBA" id="ARBA00022676"/>
    </source>
</evidence>
<dbReference type="GO" id="GO:0000009">
    <property type="term" value="F:alpha-1,6-mannosyltransferase activity"/>
    <property type="evidence" value="ECO:0007669"/>
    <property type="project" value="EnsemblFungi"/>
</dbReference>
<organism evidence="5 6">
    <name type="scientific">Babjeviella inositovora NRRL Y-12698</name>
    <dbReference type="NCBI Taxonomy" id="984486"/>
    <lineage>
        <taxon>Eukaryota</taxon>
        <taxon>Fungi</taxon>
        <taxon>Dikarya</taxon>
        <taxon>Ascomycota</taxon>
        <taxon>Saccharomycotina</taxon>
        <taxon>Pichiomycetes</taxon>
        <taxon>Serinales incertae sedis</taxon>
        <taxon>Babjeviella</taxon>
    </lineage>
</organism>
<dbReference type="Gene3D" id="3.90.550.10">
    <property type="entry name" value="Spore Coat Polysaccharide Biosynthesis Protein SpsA, Chain A"/>
    <property type="match status" value="1"/>
</dbReference>
<dbReference type="OrthoDB" id="407658at2759"/>
<dbReference type="RefSeq" id="XP_018984678.1">
    <property type="nucleotide sequence ID" value="XM_019132150.1"/>
</dbReference>
<name>A0A1E3QNX6_9ASCO</name>
<dbReference type="GO" id="GO:0000136">
    <property type="term" value="C:mannan polymerase complex"/>
    <property type="evidence" value="ECO:0007669"/>
    <property type="project" value="EnsemblFungi"/>
</dbReference>
<gene>
    <name evidence="5" type="ORF">BABINDRAFT_49976</name>
</gene>